<gene>
    <name evidence="1" type="ORF">FIBSPDRAFT_948324</name>
</gene>
<sequence length="145" mass="17056">MSRARAALMSGGIAWQVCLEVLVEDDIRERSSWDNELTEDDEKVISGMYKMYTGNRDQTTDTSWWPKQSTWQGSCMDMGYWTPQCEEWYMHQRQLVWSGDTCGAPKIADRWCNALQEWKLRKKFINCVQIESALVLSDETRRLEE</sequence>
<evidence type="ECO:0000313" key="1">
    <source>
        <dbReference type="EMBL" id="KZP27747.1"/>
    </source>
</evidence>
<evidence type="ECO:0000313" key="2">
    <source>
        <dbReference type="Proteomes" id="UP000076532"/>
    </source>
</evidence>
<dbReference type="OrthoDB" id="2658589at2759"/>
<dbReference type="AlphaFoldDB" id="A0A166QZY0"/>
<proteinExistence type="predicted"/>
<organism evidence="1 2">
    <name type="scientific">Athelia psychrophila</name>
    <dbReference type="NCBI Taxonomy" id="1759441"/>
    <lineage>
        <taxon>Eukaryota</taxon>
        <taxon>Fungi</taxon>
        <taxon>Dikarya</taxon>
        <taxon>Basidiomycota</taxon>
        <taxon>Agaricomycotina</taxon>
        <taxon>Agaricomycetes</taxon>
        <taxon>Agaricomycetidae</taxon>
        <taxon>Atheliales</taxon>
        <taxon>Atheliaceae</taxon>
        <taxon>Athelia</taxon>
    </lineage>
</organism>
<name>A0A166QZY0_9AGAM</name>
<dbReference type="EMBL" id="KV417507">
    <property type="protein sequence ID" value="KZP27747.1"/>
    <property type="molecule type" value="Genomic_DNA"/>
</dbReference>
<reference evidence="1 2" key="1">
    <citation type="journal article" date="2016" name="Mol. Biol. Evol.">
        <title>Comparative Genomics of Early-Diverging Mushroom-Forming Fungi Provides Insights into the Origins of Lignocellulose Decay Capabilities.</title>
        <authorList>
            <person name="Nagy L.G."/>
            <person name="Riley R."/>
            <person name="Tritt A."/>
            <person name="Adam C."/>
            <person name="Daum C."/>
            <person name="Floudas D."/>
            <person name="Sun H."/>
            <person name="Yadav J.S."/>
            <person name="Pangilinan J."/>
            <person name="Larsson K.H."/>
            <person name="Matsuura K."/>
            <person name="Barry K."/>
            <person name="Labutti K."/>
            <person name="Kuo R."/>
            <person name="Ohm R.A."/>
            <person name="Bhattacharya S.S."/>
            <person name="Shirouzu T."/>
            <person name="Yoshinaga Y."/>
            <person name="Martin F.M."/>
            <person name="Grigoriev I.V."/>
            <person name="Hibbett D.S."/>
        </authorList>
    </citation>
    <scope>NUCLEOTIDE SEQUENCE [LARGE SCALE GENOMIC DNA]</scope>
    <source>
        <strain evidence="1 2">CBS 109695</strain>
    </source>
</reference>
<keyword evidence="2" id="KW-1185">Reference proteome</keyword>
<accession>A0A166QZY0</accession>
<dbReference type="Proteomes" id="UP000076532">
    <property type="component" value="Unassembled WGS sequence"/>
</dbReference>
<protein>
    <submittedName>
        <fullName evidence="1">Uncharacterized protein</fullName>
    </submittedName>
</protein>